<dbReference type="EMBL" id="JANPWB010000016">
    <property type="protein sequence ID" value="KAJ1084426.1"/>
    <property type="molecule type" value="Genomic_DNA"/>
</dbReference>
<name>A0AAV7KY51_PLEWA</name>
<evidence type="ECO:0000313" key="3">
    <source>
        <dbReference type="Proteomes" id="UP001066276"/>
    </source>
</evidence>
<dbReference type="Proteomes" id="UP001066276">
    <property type="component" value="Chromosome 12"/>
</dbReference>
<proteinExistence type="predicted"/>
<sequence length="93" mass="10880">MKITMTGNPDIRVPDVIESEDGLRTTHTRLQTQTPRKERRRAAEERRRPSNKRRKKNQRTPEQEIPLRDRKDPRSSNAATSQEGRGSVRYSLV</sequence>
<evidence type="ECO:0000313" key="2">
    <source>
        <dbReference type="EMBL" id="KAJ1084426.1"/>
    </source>
</evidence>
<feature type="region of interest" description="Disordered" evidence="1">
    <location>
        <begin position="1"/>
        <end position="93"/>
    </location>
</feature>
<accession>A0AAV7KY51</accession>
<feature type="compositionally biased region" description="Polar residues" evidence="1">
    <location>
        <begin position="75"/>
        <end position="84"/>
    </location>
</feature>
<reference evidence="2" key="1">
    <citation type="journal article" date="2022" name="bioRxiv">
        <title>Sequencing and chromosome-scale assembly of the giantPleurodeles waltlgenome.</title>
        <authorList>
            <person name="Brown T."/>
            <person name="Elewa A."/>
            <person name="Iarovenko S."/>
            <person name="Subramanian E."/>
            <person name="Araus A.J."/>
            <person name="Petzold A."/>
            <person name="Susuki M."/>
            <person name="Suzuki K.-i.T."/>
            <person name="Hayashi T."/>
            <person name="Toyoda A."/>
            <person name="Oliveira C."/>
            <person name="Osipova E."/>
            <person name="Leigh N.D."/>
            <person name="Simon A."/>
            <person name="Yun M.H."/>
        </authorList>
    </citation>
    <scope>NUCLEOTIDE SEQUENCE</scope>
    <source>
        <strain evidence="2">20211129_DDA</strain>
        <tissue evidence="2">Liver</tissue>
    </source>
</reference>
<organism evidence="2 3">
    <name type="scientific">Pleurodeles waltl</name>
    <name type="common">Iberian ribbed newt</name>
    <dbReference type="NCBI Taxonomy" id="8319"/>
    <lineage>
        <taxon>Eukaryota</taxon>
        <taxon>Metazoa</taxon>
        <taxon>Chordata</taxon>
        <taxon>Craniata</taxon>
        <taxon>Vertebrata</taxon>
        <taxon>Euteleostomi</taxon>
        <taxon>Amphibia</taxon>
        <taxon>Batrachia</taxon>
        <taxon>Caudata</taxon>
        <taxon>Salamandroidea</taxon>
        <taxon>Salamandridae</taxon>
        <taxon>Pleurodelinae</taxon>
        <taxon>Pleurodeles</taxon>
    </lineage>
</organism>
<gene>
    <name evidence="2" type="ORF">NDU88_004574</name>
</gene>
<comment type="caution">
    <text evidence="2">The sequence shown here is derived from an EMBL/GenBank/DDBJ whole genome shotgun (WGS) entry which is preliminary data.</text>
</comment>
<keyword evidence="3" id="KW-1185">Reference proteome</keyword>
<dbReference type="AlphaFoldDB" id="A0AAV7KY51"/>
<protein>
    <submittedName>
        <fullName evidence="2">Uncharacterized protein</fullName>
    </submittedName>
</protein>
<feature type="compositionally biased region" description="Basic residues" evidence="1">
    <location>
        <begin position="49"/>
        <end position="58"/>
    </location>
</feature>
<evidence type="ECO:0000256" key="1">
    <source>
        <dbReference type="SAM" id="MobiDB-lite"/>
    </source>
</evidence>
<feature type="compositionally biased region" description="Basic and acidic residues" evidence="1">
    <location>
        <begin position="59"/>
        <end position="74"/>
    </location>
</feature>